<organism evidence="1 2">
    <name type="scientific">Methanobrevibacter millerae</name>
    <dbReference type="NCBI Taxonomy" id="230361"/>
    <lineage>
        <taxon>Archaea</taxon>
        <taxon>Methanobacteriati</taxon>
        <taxon>Methanobacteriota</taxon>
        <taxon>Methanomada group</taxon>
        <taxon>Methanobacteria</taxon>
        <taxon>Methanobacteriales</taxon>
        <taxon>Methanobacteriaceae</taxon>
        <taxon>Methanobrevibacter</taxon>
    </lineage>
</organism>
<dbReference type="EMBL" id="FMXB01000015">
    <property type="protein sequence ID" value="SDA63698.1"/>
    <property type="molecule type" value="Genomic_DNA"/>
</dbReference>
<keyword evidence="2" id="KW-1185">Reference proteome</keyword>
<proteinExistence type="predicted"/>
<evidence type="ECO:0000313" key="2">
    <source>
        <dbReference type="Proteomes" id="UP000323439"/>
    </source>
</evidence>
<gene>
    <name evidence="1" type="ORF">SAMN02910315_01849</name>
</gene>
<sequence length="350" mass="38451">MKKAYALITAFLVIALISGGYALINNGGSNDAPAATVNDNSHPSSVPTASVSDIAPAAAGENPLIAVAEIIRANPVSNPVTDTAAKYVLSANGKDYVNSNQDFTDKYYQCCECGKFVSLGEVTKEIPEARKCTCSEELAGIGHLNADDYYVYSYEEVMYYISTGEFPDSVQERRNIYEENVKATIAEIISHYKAVPGYEDTFVNASQDFTDKYVKCCECGKYIPLGDITSPLPENMTCDHSTRGHSIAYLDTNIWGVMDYEKVVYAINNPENVTGYPEIDDDMGKVLGIGSNMESSLVIRQNFDYIIYDYGLWDEGIQTDVELFTGYITLPDDAAPEPPVLEENQNSEDI</sequence>
<dbReference type="Proteomes" id="UP000323439">
    <property type="component" value="Unassembled WGS sequence"/>
</dbReference>
<dbReference type="AlphaFoldDB" id="A0A1G5WZV0"/>
<reference evidence="1 2" key="1">
    <citation type="submission" date="2016-10" db="EMBL/GenBank/DDBJ databases">
        <authorList>
            <person name="Varghese N."/>
            <person name="Submissions S."/>
        </authorList>
    </citation>
    <scope>NUCLEOTIDE SEQUENCE [LARGE SCALE GENOMIC DNA]</scope>
    <source>
        <strain evidence="1 2">DSM 16643</strain>
    </source>
</reference>
<evidence type="ECO:0000313" key="1">
    <source>
        <dbReference type="EMBL" id="SDA63698.1"/>
    </source>
</evidence>
<name>A0A1G5WZV0_9EURY</name>
<accession>A0A1G5WZV0</accession>
<protein>
    <submittedName>
        <fullName evidence="1">Uncharacterized protein</fullName>
    </submittedName>
</protein>
<dbReference type="RefSeq" id="WP_149732363.1">
    <property type="nucleotide sequence ID" value="NZ_FMXB01000015.1"/>
</dbReference>